<dbReference type="GO" id="GO:0000272">
    <property type="term" value="P:polysaccharide catabolic process"/>
    <property type="evidence" value="ECO:0007669"/>
    <property type="project" value="InterPro"/>
</dbReference>
<proteinExistence type="predicted"/>
<dbReference type="InterPro" id="IPR018247">
    <property type="entry name" value="EF_Hand_1_Ca_BS"/>
</dbReference>
<keyword evidence="1" id="KW-0326">Glycosidase</keyword>
<evidence type="ECO:0000259" key="3">
    <source>
        <dbReference type="PROSITE" id="PS50022"/>
    </source>
</evidence>
<feature type="domain" description="EF-hand" evidence="4">
    <location>
        <begin position="1443"/>
        <end position="1465"/>
    </location>
</feature>
<dbReference type="InterPro" id="IPR002105">
    <property type="entry name" value="Dockerin_1_rpt"/>
</dbReference>
<dbReference type="Gene3D" id="2.60.120.260">
    <property type="entry name" value="Galactose-binding domain-like"/>
    <property type="match status" value="2"/>
</dbReference>
<protein>
    <submittedName>
        <fullName evidence="5">Ig-like domain-containing protein</fullName>
    </submittedName>
</protein>
<dbReference type="GO" id="GO:0030246">
    <property type="term" value="F:carbohydrate binding"/>
    <property type="evidence" value="ECO:0007669"/>
    <property type="project" value="InterPro"/>
</dbReference>
<dbReference type="InterPro" id="IPR002048">
    <property type="entry name" value="EF_hand_dom"/>
</dbReference>
<dbReference type="InterPro" id="IPR054110">
    <property type="entry name" value="EndoD-like_D2"/>
</dbReference>
<dbReference type="Pfam" id="PF00754">
    <property type="entry name" value="F5_F8_type_C"/>
    <property type="match status" value="1"/>
</dbReference>
<feature type="domain" description="F5/8 type C" evidence="3">
    <location>
        <begin position="687"/>
        <end position="838"/>
    </location>
</feature>
<evidence type="ECO:0000259" key="4">
    <source>
        <dbReference type="PROSITE" id="PS50222"/>
    </source>
</evidence>
<comment type="caution">
    <text evidence="5">The sequence shown here is derived from an EMBL/GenBank/DDBJ whole genome shotgun (WGS) entry which is preliminary data.</text>
</comment>
<dbReference type="GO" id="GO:0005829">
    <property type="term" value="C:cytosol"/>
    <property type="evidence" value="ECO:0007669"/>
    <property type="project" value="UniProtKB-SubCell"/>
</dbReference>
<evidence type="ECO:0000313" key="5">
    <source>
        <dbReference type="EMBL" id="MDA3732532.1"/>
    </source>
</evidence>
<dbReference type="CDD" id="cd14256">
    <property type="entry name" value="Dockerin_I"/>
    <property type="match status" value="1"/>
</dbReference>
<dbReference type="PROSITE" id="PS00018">
    <property type="entry name" value="EF_HAND_1"/>
    <property type="match status" value="2"/>
</dbReference>
<dbReference type="Gene3D" id="3.20.20.80">
    <property type="entry name" value="Glycosidases"/>
    <property type="match status" value="1"/>
</dbReference>
<organism evidence="5 6">
    <name type="scientific">Holtiella tumoricola</name>
    <dbReference type="NCBI Taxonomy" id="3018743"/>
    <lineage>
        <taxon>Bacteria</taxon>
        <taxon>Bacillati</taxon>
        <taxon>Bacillota</taxon>
        <taxon>Clostridia</taxon>
        <taxon>Lachnospirales</taxon>
        <taxon>Cellulosilyticaceae</taxon>
        <taxon>Holtiella</taxon>
    </lineage>
</organism>
<dbReference type="Gene3D" id="1.10.1330.10">
    <property type="entry name" value="Dockerin domain"/>
    <property type="match status" value="1"/>
</dbReference>
<keyword evidence="1" id="KW-0378">Hydrolase</keyword>
<dbReference type="Gene3D" id="2.60.40.680">
    <property type="match status" value="1"/>
</dbReference>
<dbReference type="GO" id="GO:0033925">
    <property type="term" value="F:mannosyl-glycoprotein endo-beta-N-acetylglucosaminidase activity"/>
    <property type="evidence" value="ECO:0007669"/>
    <property type="project" value="InterPro"/>
</dbReference>
<dbReference type="InterPro" id="IPR008979">
    <property type="entry name" value="Galactose-bd-like_sf"/>
</dbReference>
<reference evidence="5" key="1">
    <citation type="journal article" date="2023" name="Int. J. Syst. Evol. Microbiol.">
        <title>&lt;i&gt;Holtiella tumoricola&lt;/i&gt; gen. nov. sp. nov., isolated from a human clinical sample.</title>
        <authorList>
            <person name="Allen-Vercoe E."/>
            <person name="Daigneault M.C."/>
            <person name="Vancuren S.J."/>
            <person name="Cochrane K."/>
            <person name="O'Neal L.L."/>
            <person name="Sankaranarayanan K."/>
            <person name="Lawson P.A."/>
        </authorList>
    </citation>
    <scope>NUCLEOTIDE SEQUENCE</scope>
    <source>
        <strain evidence="5">CC70A</strain>
    </source>
</reference>
<gene>
    <name evidence="5" type="ORF">PBV87_13655</name>
</gene>
<feature type="signal peptide" evidence="2">
    <location>
        <begin position="1"/>
        <end position="30"/>
    </location>
</feature>
<dbReference type="InterPro" id="IPR036439">
    <property type="entry name" value="Dockerin_dom_sf"/>
</dbReference>
<evidence type="ECO:0000313" key="6">
    <source>
        <dbReference type="Proteomes" id="UP001169242"/>
    </source>
</evidence>
<sequence>MSRLIKRKLGYIVAALCVTSMTFSPILVSAQTPNEDVQIIMPYTNDQYEERTSLQPLADGYSVADMLAWSPASDPDARYARSVVPLQDRFMGDVVNPNANPDAKITNCALTNADSNNAPTQGGDIAMNYIFSYWQYIDSYIYWAGRKEGIFAIPSPDVIDSAHKNGVPVVATVGFPWGSGAGYVDEVRAFCQKDENGNFPVADKMLEMMEFYGFDGWFINQESYGCNSQDAQNLVDMMLYMREKKPDIYLSWYDCMNSSGNVTYYDSLTDSNSMYFDYNGKKVMDDFFLNYNWNKSKTDVTVATANKLGRSPFDVFSGLNVQEESYNKYFNVGALLDENGKLRTSLAMYCPNSTLSMAKDVEDFYKHDQIFWVGRTGDPANTDTSQSWVGLANYVADKSAINQTPFVTNFNTGHGYTYSIEGEVSREREWNNRSNQDYLPTWRWMVESTGSKLAADFDFKDAYEGGNSVKFTGNLDAAAPNHVKLFSTDLPVTSSTPDFAVTYKPSSTDVKVQLGLCFGDTYDEKNFTFIDLQAGKAGTWNTDTVSLKEYEGQTIKGISIRIASETDVKDYTLNLGRFAMQDTKVDTVAATDKVTLDEVMFHDAYNAEARIYWNTVQDEDLYAYEVYRVHENGDREYIGMSHNNAYYISPFERDGEEKVSTFEVVSVDKNYNRGEAATVAIDWQLAVGDTEKPITEKPINLALNKPVKASNANTGEPAMKAVDGTVENNSKWCDTNARTGWLEIDLGEVMSIQRWVVKHAEAGGEASNMNTVAFDLQVYDEVTGAWKNVDVVNNNTAAVTDRSLAEPVVGQRFRLNIRNSGSSPWGAIRIYEFELYEEAGQEQSQPHPMHFVKAINKEGAIDSVIFSRVKEGHTVRLYSSIDSAEAIAEAVANGTGVVRFENLDLGVDAGRIYYTTQETDKGESARMSVAYDSEVGDAVAIPTELKITDYEIIKGETSGNYYANVEIHGLEPGTIVNYYESEDDMVAKKSSIPVAEGSTTAVLERILFNRDGGSINLEVQHEGLRTTRFNAAYNYKKEIATTGKIQINVTSTNGHAMQSALYDVYKEGELVGTIGTDNAGVGVSKDLLPGIYTLKFNHIPGETYVPDTKEYTIEITEPFQVIEQDIVLEVKVKQVEDVVATVKQFEAYTLPETVTATMADLSIEELPVMWDKVVDTTEVGVFEFLGTVKNYDKQVKLTLTVESETENEMNIKSIINPQDVTVEYGTVASALNLPEQVTVVLENDTEVEVPVAWDTTGYDGNKAGTYTLSGELNLSRSVTNPEGLKASIHVLVQEEGLAAPVATLTMEGKIQAGVENRVSYTVNLANLEDVNMYEIGLTYDPKQLTITNAPLDLPTGVKIQTTNKPGQIKITFGTIDIRDLIESTPVISFDFKTSKSIQEGEKVKVELETVKVVSIHEDDKTKLHTVIGTSSDNEATGKPAGTDINGDGKVTLEDLSIAMKYYMTDSTSDNWTKAKKCDVNGDNIIDLSDLIAISAKRTDK</sequence>
<dbReference type="InterPro" id="IPR005201">
    <property type="entry name" value="TIM_ENGase"/>
</dbReference>
<dbReference type="InterPro" id="IPR000421">
    <property type="entry name" value="FA58C"/>
</dbReference>
<dbReference type="SUPFAM" id="SSF49384">
    <property type="entry name" value="Carbohydrate-binding domain"/>
    <property type="match status" value="1"/>
</dbReference>
<dbReference type="PROSITE" id="PS50022">
    <property type="entry name" value="FA58C_3"/>
    <property type="match status" value="1"/>
</dbReference>
<evidence type="ECO:0000256" key="2">
    <source>
        <dbReference type="SAM" id="SignalP"/>
    </source>
</evidence>
<dbReference type="PANTHER" id="PTHR13246:SF1">
    <property type="entry name" value="CYTOSOLIC ENDO-BETA-N-ACETYLGLUCOSAMINIDASE"/>
    <property type="match status" value="1"/>
</dbReference>
<keyword evidence="6" id="KW-1185">Reference proteome</keyword>
<accession>A0AA42DNG7</accession>
<dbReference type="PROSITE" id="PS50222">
    <property type="entry name" value="EF_HAND_2"/>
    <property type="match status" value="1"/>
</dbReference>
<dbReference type="PANTHER" id="PTHR13246">
    <property type="entry name" value="ENDO BETA N-ACETYLGLUCOSAMINIDASE"/>
    <property type="match status" value="1"/>
</dbReference>
<dbReference type="Gene3D" id="2.60.40.10">
    <property type="entry name" value="Immunoglobulins"/>
    <property type="match status" value="2"/>
</dbReference>
<dbReference type="EMBL" id="JAQIFT010000048">
    <property type="protein sequence ID" value="MDA3732532.1"/>
    <property type="molecule type" value="Genomic_DNA"/>
</dbReference>
<dbReference type="CDD" id="cd06547">
    <property type="entry name" value="GH85_ENGase"/>
    <property type="match status" value="1"/>
</dbReference>
<dbReference type="SUPFAM" id="SSF49785">
    <property type="entry name" value="Galactose-binding domain-like"/>
    <property type="match status" value="1"/>
</dbReference>
<dbReference type="SUPFAM" id="SSF63446">
    <property type="entry name" value="Type I dockerin domain"/>
    <property type="match status" value="1"/>
</dbReference>
<dbReference type="Pfam" id="PF03644">
    <property type="entry name" value="Glyco_hydro_85"/>
    <property type="match status" value="1"/>
</dbReference>
<dbReference type="Pfam" id="PF21910">
    <property type="entry name" value="GH85_C"/>
    <property type="match status" value="1"/>
</dbReference>
<dbReference type="GO" id="GO:0005509">
    <property type="term" value="F:calcium ion binding"/>
    <property type="evidence" value="ECO:0007669"/>
    <property type="project" value="InterPro"/>
</dbReference>
<keyword evidence="2" id="KW-0732">Signal</keyword>
<evidence type="ECO:0000256" key="1">
    <source>
        <dbReference type="ARBA" id="ARBA00023295"/>
    </source>
</evidence>
<dbReference type="InterPro" id="IPR032979">
    <property type="entry name" value="ENGase"/>
</dbReference>
<dbReference type="Proteomes" id="UP001169242">
    <property type="component" value="Unassembled WGS sequence"/>
</dbReference>
<dbReference type="Pfam" id="PF07532">
    <property type="entry name" value="Big_4"/>
    <property type="match status" value="2"/>
</dbReference>
<feature type="chain" id="PRO_5041448469" evidence="2">
    <location>
        <begin position="31"/>
        <end position="1500"/>
    </location>
</feature>
<dbReference type="InterPro" id="IPR011081">
    <property type="entry name" value="Big_4"/>
</dbReference>
<dbReference type="InterPro" id="IPR008965">
    <property type="entry name" value="CBM2/CBM3_carb-bd_dom_sf"/>
</dbReference>
<dbReference type="Pfam" id="PF00404">
    <property type="entry name" value="Dockerin_1"/>
    <property type="match status" value="1"/>
</dbReference>
<dbReference type="RefSeq" id="WP_271012637.1">
    <property type="nucleotide sequence ID" value="NZ_JAQIFT010000048.1"/>
</dbReference>
<dbReference type="InterPro" id="IPR013783">
    <property type="entry name" value="Ig-like_fold"/>
</dbReference>
<name>A0AA42DNG7_9FIRM</name>